<dbReference type="RefSeq" id="XP_026093244.1">
    <property type="nucleotide sequence ID" value="XM_026237459.1"/>
</dbReference>
<dbReference type="AlphaFoldDB" id="A0A6P6M9M1"/>
<name>A0A6P6M9M1_CARAU</name>
<sequence length="380" mass="43334">MLLGYLLLKFIIFRGVLKRRPHGGTQALKTKSFVILITCKINFKSCYATINNNETMADNYQDGFENQDFDEGLDQILEELFDENVLFACDEPGAVNNDEQDVGSNQELITPPENVAQEVEISTESQHALGHVTKPASADAPDPEGDSHNLPDVSNVRTEASVTCRVRHSEGQGVKRLRLPEWGTDDVPSTSRLRTSENNEQRYDEGGVTAWSDSMVSAWDRASFSDSASEEETEELPNEDPQELFRERDLNRRLDYDMLRRVNRRFGTLFDLSGQALSYRGAEEIVGNAQSDVVAILRNIIECQQQLNESLRHAAEFWRSCHDQLYGEFRQFQQRMNGVPGEIHQVQVEQNLIVNALTLISERLHLMQRMLSDLYRRDHP</sequence>
<accession>A0A6P6M9M1</accession>
<keyword evidence="3" id="KW-1185">Reference proteome</keyword>
<evidence type="ECO:0000313" key="3">
    <source>
        <dbReference type="Proteomes" id="UP000515129"/>
    </source>
</evidence>
<evidence type="ECO:0000313" key="4">
    <source>
        <dbReference type="RefSeq" id="XP_026093244.1"/>
    </source>
</evidence>
<protein>
    <submittedName>
        <fullName evidence="4">Uncharacterized protein LOC113065924</fullName>
    </submittedName>
</protein>
<dbReference type="KEGG" id="caua:113065924"/>
<evidence type="ECO:0000256" key="2">
    <source>
        <dbReference type="SAM" id="SignalP"/>
    </source>
</evidence>
<dbReference type="Proteomes" id="UP000515129">
    <property type="component" value="Chromosome 49"/>
</dbReference>
<dbReference type="OrthoDB" id="8782565at2759"/>
<feature type="region of interest" description="Disordered" evidence="1">
    <location>
        <begin position="180"/>
        <end position="202"/>
    </location>
</feature>
<feature type="region of interest" description="Disordered" evidence="1">
    <location>
        <begin position="132"/>
        <end position="157"/>
    </location>
</feature>
<feature type="region of interest" description="Disordered" evidence="1">
    <location>
        <begin position="222"/>
        <end position="242"/>
    </location>
</feature>
<reference evidence="4" key="1">
    <citation type="submission" date="2025-08" db="UniProtKB">
        <authorList>
            <consortium name="RefSeq"/>
        </authorList>
    </citation>
    <scope>IDENTIFICATION</scope>
    <source>
        <strain evidence="4">Wakin</strain>
        <tissue evidence="4">Muscle</tissue>
    </source>
</reference>
<proteinExistence type="predicted"/>
<keyword evidence="2" id="KW-0732">Signal</keyword>
<gene>
    <name evidence="4" type="primary">LOC113065924</name>
</gene>
<dbReference type="GeneID" id="113065924"/>
<feature type="chain" id="PRO_5027925106" evidence="2">
    <location>
        <begin position="19"/>
        <end position="380"/>
    </location>
</feature>
<organism evidence="3 4">
    <name type="scientific">Carassius auratus</name>
    <name type="common">Goldfish</name>
    <dbReference type="NCBI Taxonomy" id="7957"/>
    <lineage>
        <taxon>Eukaryota</taxon>
        <taxon>Metazoa</taxon>
        <taxon>Chordata</taxon>
        <taxon>Craniata</taxon>
        <taxon>Vertebrata</taxon>
        <taxon>Euteleostomi</taxon>
        <taxon>Actinopterygii</taxon>
        <taxon>Neopterygii</taxon>
        <taxon>Teleostei</taxon>
        <taxon>Ostariophysi</taxon>
        <taxon>Cypriniformes</taxon>
        <taxon>Cyprinidae</taxon>
        <taxon>Cyprininae</taxon>
        <taxon>Carassius</taxon>
    </lineage>
</organism>
<evidence type="ECO:0000256" key="1">
    <source>
        <dbReference type="SAM" id="MobiDB-lite"/>
    </source>
</evidence>
<feature type="signal peptide" evidence="2">
    <location>
        <begin position="1"/>
        <end position="18"/>
    </location>
</feature>
<feature type="compositionally biased region" description="Acidic residues" evidence="1">
    <location>
        <begin position="228"/>
        <end position="242"/>
    </location>
</feature>